<dbReference type="Proteomes" id="UP000001568">
    <property type="component" value="Chromosome 19"/>
</dbReference>
<dbReference type="HOGENOM" id="CLU_056632_0_2_1"/>
<dbReference type="PANTHER" id="PTHR10003">
    <property type="entry name" value="SUPEROXIDE DISMUTASE CU-ZN -RELATED"/>
    <property type="match status" value="1"/>
</dbReference>
<dbReference type="SUPFAM" id="SSF49329">
    <property type="entry name" value="Cu,Zn superoxide dismutase-like"/>
    <property type="match status" value="1"/>
</dbReference>
<dbReference type="KEGG" id="olu:OSTLU_5907"/>
<dbReference type="AlphaFoldDB" id="A4SAG3"/>
<dbReference type="PROSITE" id="PS50846">
    <property type="entry name" value="HMA_2"/>
    <property type="match status" value="1"/>
</dbReference>
<feature type="non-terminal residue" evidence="5">
    <location>
        <position position="1"/>
    </location>
</feature>
<protein>
    <recommendedName>
        <fullName evidence="3">Superoxide dismutase copper chaperone</fullName>
    </recommendedName>
</protein>
<dbReference type="STRING" id="436017.A4SAG3"/>
<dbReference type="RefSeq" id="XP_001422381.1">
    <property type="nucleotide sequence ID" value="XM_001422344.1"/>
</dbReference>
<dbReference type="GO" id="GO:0016532">
    <property type="term" value="F:superoxide dismutase copper chaperone activity"/>
    <property type="evidence" value="ECO:0007669"/>
    <property type="project" value="EnsemblPlants"/>
</dbReference>
<dbReference type="Gene3D" id="2.60.40.200">
    <property type="entry name" value="Superoxide dismutase, copper/zinc binding domain"/>
    <property type="match status" value="1"/>
</dbReference>
<evidence type="ECO:0000256" key="3">
    <source>
        <dbReference type="ARBA" id="ARBA00032899"/>
    </source>
</evidence>
<dbReference type="InterPro" id="IPR006121">
    <property type="entry name" value="HMA_dom"/>
</dbReference>
<dbReference type="Gramene" id="ABP00698">
    <property type="protein sequence ID" value="ABP00698"/>
    <property type="gene ID" value="OSTLU_5907"/>
</dbReference>
<dbReference type="InterPro" id="IPR001424">
    <property type="entry name" value="SOD_Cu_Zn_dom"/>
</dbReference>
<evidence type="ECO:0000259" key="4">
    <source>
        <dbReference type="PROSITE" id="PS50846"/>
    </source>
</evidence>
<gene>
    <name evidence="5" type="primary">CCS</name>
    <name evidence="5" type="ORF">OSTLU_5907</name>
</gene>
<organism evidence="5 6">
    <name type="scientific">Ostreococcus lucimarinus (strain CCE9901)</name>
    <dbReference type="NCBI Taxonomy" id="436017"/>
    <lineage>
        <taxon>Eukaryota</taxon>
        <taxon>Viridiplantae</taxon>
        <taxon>Chlorophyta</taxon>
        <taxon>Mamiellophyceae</taxon>
        <taxon>Mamiellales</taxon>
        <taxon>Bathycoccaceae</taxon>
        <taxon>Ostreococcus</taxon>
    </lineage>
</organism>
<evidence type="ECO:0000313" key="6">
    <source>
        <dbReference type="Proteomes" id="UP000001568"/>
    </source>
</evidence>
<dbReference type="InterPro" id="IPR036163">
    <property type="entry name" value="HMA_dom_sf"/>
</dbReference>
<dbReference type="GO" id="GO:0005507">
    <property type="term" value="F:copper ion binding"/>
    <property type="evidence" value="ECO:0007669"/>
    <property type="project" value="InterPro"/>
</dbReference>
<dbReference type="InterPro" id="IPR024134">
    <property type="entry name" value="SOD_Cu/Zn_/chaperone"/>
</dbReference>
<sequence>ERALEFMVEMRCGGCAAKVTTACEALAGTTRVDASLGTNTVTVITRDAERTVREAIESAGYKARLIGQGRAERSAEDDDDFGEALAEALGTDARGTVRLVQVSEETILAEAALDGLSPGAHAIRVHEYGDLTRGMDSIGDVYGGEGGAGMIGIVVADENGSATMPSTMLSSELKAWDVIGRSVAVYAAADGDTTGAVCAVLARSAGVGANHKKLCQCDGTIIWEA</sequence>
<evidence type="ECO:0000313" key="5">
    <source>
        <dbReference type="EMBL" id="ABP00698.1"/>
    </source>
</evidence>
<dbReference type="EMBL" id="CP000599">
    <property type="protein sequence ID" value="ABP00698.1"/>
    <property type="molecule type" value="Genomic_DNA"/>
</dbReference>
<dbReference type="Pfam" id="PF00403">
    <property type="entry name" value="HMA"/>
    <property type="match status" value="1"/>
</dbReference>
<comment type="cofactor">
    <cofactor evidence="1">
        <name>Cu(2+)</name>
        <dbReference type="ChEBI" id="CHEBI:29036"/>
    </cofactor>
</comment>
<dbReference type="InterPro" id="IPR036423">
    <property type="entry name" value="SOD-like_Cu/Zn_dom_sf"/>
</dbReference>
<reference evidence="5 6" key="1">
    <citation type="journal article" date="2007" name="Proc. Natl. Acad. Sci. U.S.A.">
        <title>The tiny eukaryote Ostreococcus provides genomic insights into the paradox of plankton speciation.</title>
        <authorList>
            <person name="Palenik B."/>
            <person name="Grimwood J."/>
            <person name="Aerts A."/>
            <person name="Rouze P."/>
            <person name="Salamov A."/>
            <person name="Putnam N."/>
            <person name="Dupont C."/>
            <person name="Jorgensen R."/>
            <person name="Derelle E."/>
            <person name="Rombauts S."/>
            <person name="Zhou K."/>
            <person name="Otillar R."/>
            <person name="Merchant S.S."/>
            <person name="Podell S."/>
            <person name="Gaasterland T."/>
            <person name="Napoli C."/>
            <person name="Gendler K."/>
            <person name="Manuell A."/>
            <person name="Tai V."/>
            <person name="Vallon O."/>
            <person name="Piganeau G."/>
            <person name="Jancek S."/>
            <person name="Heijde M."/>
            <person name="Jabbari K."/>
            <person name="Bowler C."/>
            <person name="Lohr M."/>
            <person name="Robbens S."/>
            <person name="Werner G."/>
            <person name="Dubchak I."/>
            <person name="Pazour G.J."/>
            <person name="Ren Q."/>
            <person name="Paulsen I."/>
            <person name="Delwiche C."/>
            <person name="Schmutz J."/>
            <person name="Rokhsar D."/>
            <person name="Van de Peer Y."/>
            <person name="Moreau H."/>
            <person name="Grigoriev I.V."/>
        </authorList>
    </citation>
    <scope>NUCLEOTIDE SEQUENCE [LARGE SCALE GENOMIC DNA]</scope>
    <source>
        <strain evidence="5 6">CCE9901</strain>
    </source>
</reference>
<dbReference type="OrthoDB" id="666972at2759"/>
<comment type="similarity">
    <text evidence="2">In the C-terminal section; belongs to the Cu-Zn superoxide dismutase family.</text>
</comment>
<dbReference type="OMA" id="KNVWEER"/>
<dbReference type="SUPFAM" id="SSF55008">
    <property type="entry name" value="HMA, heavy metal-associated domain"/>
    <property type="match status" value="1"/>
</dbReference>
<evidence type="ECO:0000256" key="1">
    <source>
        <dbReference type="ARBA" id="ARBA00001973"/>
    </source>
</evidence>
<dbReference type="eggNOG" id="KOG4656">
    <property type="taxonomic scope" value="Eukaryota"/>
</dbReference>
<dbReference type="GeneID" id="5006488"/>
<dbReference type="GO" id="GO:0006801">
    <property type="term" value="P:superoxide metabolic process"/>
    <property type="evidence" value="ECO:0007669"/>
    <property type="project" value="InterPro"/>
</dbReference>
<dbReference type="CDD" id="cd00371">
    <property type="entry name" value="HMA"/>
    <property type="match status" value="1"/>
</dbReference>
<accession>A4SAG3</accession>
<feature type="non-terminal residue" evidence="5">
    <location>
        <position position="225"/>
    </location>
</feature>
<proteinExistence type="inferred from homology"/>
<name>A4SAG3_OSTLU</name>
<dbReference type="Pfam" id="PF00080">
    <property type="entry name" value="Sod_Cu"/>
    <property type="match status" value="1"/>
</dbReference>
<dbReference type="Gene3D" id="3.30.70.100">
    <property type="match status" value="1"/>
</dbReference>
<keyword evidence="6" id="KW-1185">Reference proteome</keyword>
<dbReference type="GO" id="GO:0009507">
    <property type="term" value="C:chloroplast"/>
    <property type="evidence" value="ECO:0007669"/>
    <property type="project" value="EnsemblPlants"/>
</dbReference>
<feature type="domain" description="HMA" evidence="4">
    <location>
        <begin position="1"/>
        <end position="64"/>
    </location>
</feature>
<evidence type="ECO:0000256" key="2">
    <source>
        <dbReference type="ARBA" id="ARBA00025798"/>
    </source>
</evidence>